<feature type="transmembrane region" description="Helical" evidence="7">
    <location>
        <begin position="210"/>
        <end position="230"/>
    </location>
</feature>
<dbReference type="AlphaFoldDB" id="A0A1Q4V5V5"/>
<dbReference type="EMBL" id="LFBV01000005">
    <property type="protein sequence ID" value="OKH93197.1"/>
    <property type="molecule type" value="Genomic_DNA"/>
</dbReference>
<comment type="subcellular location">
    <subcellularLocation>
        <location evidence="1">Cell membrane</location>
        <topology evidence="1">Multi-pass membrane protein</topology>
    </subcellularLocation>
</comment>
<dbReference type="PANTHER" id="PTHR30482:SF10">
    <property type="entry name" value="HIGH-AFFINITY BRANCHED-CHAIN AMINO ACID TRANSPORT PROTEIN BRAE"/>
    <property type="match status" value="1"/>
</dbReference>
<accession>A0A1Q4V5V5</accession>
<feature type="transmembrane region" description="Helical" evidence="7">
    <location>
        <begin position="414"/>
        <end position="432"/>
    </location>
</feature>
<dbReference type="InterPro" id="IPR043428">
    <property type="entry name" value="LivM-like"/>
</dbReference>
<keyword evidence="5 7" id="KW-0472">Membrane</keyword>
<evidence type="ECO:0000256" key="5">
    <source>
        <dbReference type="ARBA" id="ARBA00023136"/>
    </source>
</evidence>
<comment type="caution">
    <text evidence="8">The sequence shown here is derived from an EMBL/GenBank/DDBJ whole genome shotgun (WGS) entry which is preliminary data.</text>
</comment>
<evidence type="ECO:0000256" key="6">
    <source>
        <dbReference type="SAM" id="MobiDB-lite"/>
    </source>
</evidence>
<feature type="transmembrane region" description="Helical" evidence="7">
    <location>
        <begin position="95"/>
        <end position="113"/>
    </location>
</feature>
<dbReference type="Pfam" id="PF02653">
    <property type="entry name" value="BPD_transp_2"/>
    <property type="match status" value="1"/>
</dbReference>
<reference evidence="8 9" key="1">
    <citation type="submission" date="2015-06" db="EMBL/GenBank/DDBJ databases">
        <title>Cloning and characterization of the uncialamcin biosynthetic gene cluster.</title>
        <authorList>
            <person name="Yan X."/>
            <person name="Huang T."/>
            <person name="Ge H."/>
            <person name="Shen B."/>
        </authorList>
    </citation>
    <scope>NUCLEOTIDE SEQUENCE [LARGE SCALE GENOMIC DNA]</scope>
    <source>
        <strain evidence="8 9">DCA2648</strain>
    </source>
</reference>
<feature type="region of interest" description="Disordered" evidence="6">
    <location>
        <begin position="576"/>
        <end position="599"/>
    </location>
</feature>
<feature type="compositionally biased region" description="Basic and acidic residues" evidence="6">
    <location>
        <begin position="576"/>
        <end position="588"/>
    </location>
</feature>
<evidence type="ECO:0000256" key="3">
    <source>
        <dbReference type="ARBA" id="ARBA00022692"/>
    </source>
</evidence>
<keyword evidence="2" id="KW-1003">Cell membrane</keyword>
<evidence type="ECO:0000313" key="8">
    <source>
        <dbReference type="EMBL" id="OKH93197.1"/>
    </source>
</evidence>
<feature type="transmembrane region" description="Helical" evidence="7">
    <location>
        <begin position="242"/>
        <end position="258"/>
    </location>
</feature>
<dbReference type="RefSeq" id="WP_073791659.1">
    <property type="nucleotide sequence ID" value="NZ_CP109290.1"/>
</dbReference>
<feature type="transmembrane region" description="Helical" evidence="7">
    <location>
        <begin position="125"/>
        <end position="142"/>
    </location>
</feature>
<evidence type="ECO:0000256" key="2">
    <source>
        <dbReference type="ARBA" id="ARBA00022475"/>
    </source>
</evidence>
<gene>
    <name evidence="8" type="ORF">AB852_20910</name>
</gene>
<feature type="transmembrane region" description="Helical" evidence="7">
    <location>
        <begin position="21"/>
        <end position="44"/>
    </location>
</feature>
<organism evidence="8 9">
    <name type="scientific">Streptomyces uncialis</name>
    <dbReference type="NCBI Taxonomy" id="1048205"/>
    <lineage>
        <taxon>Bacteria</taxon>
        <taxon>Bacillati</taxon>
        <taxon>Actinomycetota</taxon>
        <taxon>Actinomycetes</taxon>
        <taxon>Kitasatosporales</taxon>
        <taxon>Streptomycetaceae</taxon>
        <taxon>Streptomyces</taxon>
    </lineage>
</organism>
<dbReference type="PANTHER" id="PTHR30482">
    <property type="entry name" value="HIGH-AFFINITY BRANCHED-CHAIN AMINO ACID TRANSPORT SYSTEM PERMEASE"/>
    <property type="match status" value="1"/>
</dbReference>
<dbReference type="Proteomes" id="UP000186455">
    <property type="component" value="Unassembled WGS sequence"/>
</dbReference>
<dbReference type="InterPro" id="IPR001851">
    <property type="entry name" value="ABC_transp_permease"/>
</dbReference>
<keyword evidence="4 7" id="KW-1133">Transmembrane helix</keyword>
<feature type="transmembrane region" description="Helical" evidence="7">
    <location>
        <begin position="351"/>
        <end position="369"/>
    </location>
</feature>
<feature type="transmembrane region" description="Helical" evidence="7">
    <location>
        <begin position="506"/>
        <end position="532"/>
    </location>
</feature>
<evidence type="ECO:0000256" key="4">
    <source>
        <dbReference type="ARBA" id="ARBA00022989"/>
    </source>
</evidence>
<proteinExistence type="predicted"/>
<feature type="transmembrane region" description="Helical" evidence="7">
    <location>
        <begin position="179"/>
        <end position="198"/>
    </location>
</feature>
<feature type="transmembrane region" description="Helical" evidence="7">
    <location>
        <begin position="264"/>
        <end position="285"/>
    </location>
</feature>
<evidence type="ECO:0000256" key="1">
    <source>
        <dbReference type="ARBA" id="ARBA00004651"/>
    </source>
</evidence>
<feature type="transmembrane region" description="Helical" evidence="7">
    <location>
        <begin position="466"/>
        <end position="486"/>
    </location>
</feature>
<feature type="transmembrane region" description="Helical" evidence="7">
    <location>
        <begin position="292"/>
        <end position="310"/>
    </location>
</feature>
<evidence type="ECO:0000256" key="7">
    <source>
        <dbReference type="SAM" id="Phobius"/>
    </source>
</evidence>
<dbReference type="GeneID" id="96795652"/>
<dbReference type="STRING" id="1048205.AB852_20910"/>
<keyword evidence="3 7" id="KW-0812">Transmembrane</keyword>
<keyword evidence="9" id="KW-1185">Reference proteome</keyword>
<sequence>MTTKTSSTTTLIPLPLQAARALTVAGGAASIVSAFLAWTWTAAFPGDLTVYGYPGGLQWMTVVAGALATLYALAAYEIRGLRWLNPGRGDAPLTLAALGVLGVTWFTVIAITVDLGGLANLEPGAYVAVVASALPLIGALGLPRPTETGPDGGTGLGLTLRGLIRKPDRVPAPAPVAPWLQRTLISVITLVGLLTFIYGIETPSEEGETFIGYLIVVVLGVWSMSTAGLLDRLSRLAAENRSYTLAMGFAAAIVFPFTQTNDHYTNLGVNILIFGTVALGLNIVVGLAGLLDLGYVAFLGVGAYTAALVSGSEFSRFSGVQFPFWAAALSGAAASLIFGVLIGAPTLRLRGDYLAIVTLGFGEIFRIAVNNLDGDSGPDITNGPNGIAGIPDLVLFGFNFGETHDIAGITLGRFANYYLLMVLVMAIVILVYNRASDSRIGRAWVAIREDETAATAMGINGFRVKLIAFALGAALAGLAGTVSAHVTYNVVPNPYQFAGSTPPNSAFLLAAVVLGGMGTVSGPLLGAALLYLLPEKLVFLKEHSLLAFGVALVLLMRFRPEGIIANRRQQLEFHETGQLDVPDERLDPDPPLTTKKTGA</sequence>
<feature type="transmembrane region" description="Helical" evidence="7">
    <location>
        <begin position="56"/>
        <end position="74"/>
    </location>
</feature>
<dbReference type="GO" id="GO:0005886">
    <property type="term" value="C:plasma membrane"/>
    <property type="evidence" value="ECO:0007669"/>
    <property type="project" value="UniProtKB-SubCell"/>
</dbReference>
<name>A0A1Q4V5V5_9ACTN</name>
<feature type="transmembrane region" description="Helical" evidence="7">
    <location>
        <begin position="544"/>
        <end position="560"/>
    </location>
</feature>
<dbReference type="GO" id="GO:0015658">
    <property type="term" value="F:branched-chain amino acid transmembrane transporter activity"/>
    <property type="evidence" value="ECO:0007669"/>
    <property type="project" value="InterPro"/>
</dbReference>
<protein>
    <submittedName>
        <fullName evidence="8">Branched-chain amino acid ABC transporter permease</fullName>
    </submittedName>
</protein>
<dbReference type="CDD" id="cd06581">
    <property type="entry name" value="TM_PBP1_LivM_like"/>
    <property type="match status" value="1"/>
</dbReference>
<feature type="transmembrane region" description="Helical" evidence="7">
    <location>
        <begin position="322"/>
        <end position="344"/>
    </location>
</feature>
<evidence type="ECO:0000313" key="9">
    <source>
        <dbReference type="Proteomes" id="UP000186455"/>
    </source>
</evidence>